<dbReference type="AlphaFoldDB" id="A0A2V0R9R0"/>
<reference evidence="1" key="1">
    <citation type="submission" date="2017-04" db="EMBL/GenBank/DDBJ databases">
        <title>Unveiling RNA virosphere associated with marine microorganisms.</title>
        <authorList>
            <person name="Urayama S."/>
            <person name="Takaki Y."/>
            <person name="Nishi S."/>
            <person name="Yoshida Y."/>
            <person name="Deguchi S."/>
            <person name="Takai K."/>
            <person name="Nunoura T."/>
        </authorList>
    </citation>
    <scope>NUCLEOTIDE SEQUENCE</scope>
</reference>
<sequence>MKLGKFPKWSMIKKTLKKLWDEDESEAPVDQYAFSVSVHGIAGAVHMMFDGEKTMTLADLEFHIPSIGVGMELSEDPIVGGIKEDLYCYSKLFLDADSERALVTLGFLPPLNKVAELHRVYYNRDLVFRFVVHNNIIHILAPNEQVTDE</sequence>
<dbReference type="EMBL" id="BDQA01000569">
    <property type="protein sequence ID" value="GBH22043.1"/>
    <property type="molecule type" value="Genomic_RNA"/>
</dbReference>
<evidence type="ECO:0000313" key="1">
    <source>
        <dbReference type="EMBL" id="GBH22043.1"/>
    </source>
</evidence>
<proteinExistence type="predicted"/>
<comment type="caution">
    <text evidence="1">The sequence shown here is derived from an EMBL/GenBank/DDBJ whole genome shotgun (WGS) entry which is preliminary data.</text>
</comment>
<accession>A0A2V0R9R0</accession>
<organism evidence="1">
    <name type="scientific">viral metagenome</name>
    <dbReference type="NCBI Taxonomy" id="1070528"/>
    <lineage>
        <taxon>unclassified sequences</taxon>
        <taxon>metagenomes</taxon>
        <taxon>organismal metagenomes</taxon>
    </lineage>
</organism>
<name>A0A2V0R9R0_9ZZZZ</name>
<protein>
    <submittedName>
        <fullName evidence="1">Uncharacterized protein</fullName>
    </submittedName>
</protein>